<keyword evidence="4" id="KW-1185">Reference proteome</keyword>
<keyword evidence="1" id="KW-0175">Coiled coil</keyword>
<dbReference type="PATRIC" id="fig|1121326.3.peg.2845"/>
<feature type="domain" description="Nitrogenase/oxidoreductase component 1" evidence="2">
    <location>
        <begin position="56"/>
        <end position="454"/>
    </location>
</feature>
<dbReference type="InterPro" id="IPR049939">
    <property type="entry name" value="NifE-like"/>
</dbReference>
<keyword evidence="3" id="KW-0560">Oxidoreductase</keyword>
<dbReference type="AlphaFoldDB" id="A0A162SCW0"/>
<dbReference type="GO" id="GO:0016163">
    <property type="term" value="F:nitrogenase activity"/>
    <property type="evidence" value="ECO:0007669"/>
    <property type="project" value="UniProtKB-EC"/>
</dbReference>
<reference evidence="3 4" key="1">
    <citation type="submission" date="2016-04" db="EMBL/GenBank/DDBJ databases">
        <title>Genome sequence of Clostridium magnum DSM 2767.</title>
        <authorList>
            <person name="Poehlein A."/>
            <person name="Uhlig R."/>
            <person name="Fischer R."/>
            <person name="Bahl H."/>
            <person name="Daniel R."/>
        </authorList>
    </citation>
    <scope>NUCLEOTIDE SEQUENCE [LARGE SCALE GENOMIC DNA]</scope>
    <source>
        <strain evidence="3 4">DSM 2767</strain>
    </source>
</reference>
<dbReference type="RefSeq" id="WP_066623144.1">
    <property type="nucleotide sequence ID" value="NZ_FQXL01000011.1"/>
</dbReference>
<name>A0A162SCW0_9CLOT</name>
<dbReference type="Pfam" id="PF00148">
    <property type="entry name" value="Oxidored_nitro"/>
    <property type="match status" value="1"/>
</dbReference>
<comment type="caution">
    <text evidence="3">The sequence shown here is derived from an EMBL/GenBank/DDBJ whole genome shotgun (WGS) entry which is preliminary data.</text>
</comment>
<evidence type="ECO:0000256" key="1">
    <source>
        <dbReference type="SAM" id="Coils"/>
    </source>
</evidence>
<sequence>MSINIKSPEVEIRESRLGSSNGFVGTAKELCDKSRKNRFCERKRSFSQCLECSSSRALSMLVMIQDAAVINHAPLGCSADFAEFNFTNRAEQIRRKIPVKNVNLLSTNLQEKDMVYGGGAKLESTIRDAYVRFSPKAIFVTASCASGIIGDDVSGITDALEEELGIPVVYVSCEGFKSKIWATGFDSAFHAIVRKIVKPPIKKKKDLINVINFWGSDIFTDLFGKIGLRPNYIVPFSKIEQLKKISEAAATVQVCSTLGTYLAAALEQEYGVPEVKSPPPYGLKGTDEFLRELGRLTGKESRVEIVIKQERERIAEELQELREELRGKKVYVSAGAAHGHSLLALLRDLEMEVAGAGIFHHDPCFDNGDERSDALKHVVDNYGDVRSFSVCNKQVFELVNVLSRLRPDLLVVRHGGLAAWGVNLGIPTLLVGDEQFGIGYQGILNYGNKIIDVLETKEFVENIAAHSELPYTSWWMEQGPYAFLGREQVE</sequence>
<organism evidence="3 4">
    <name type="scientific">Clostridium magnum DSM 2767</name>
    <dbReference type="NCBI Taxonomy" id="1121326"/>
    <lineage>
        <taxon>Bacteria</taxon>
        <taxon>Bacillati</taxon>
        <taxon>Bacillota</taxon>
        <taxon>Clostridia</taxon>
        <taxon>Eubacteriales</taxon>
        <taxon>Clostridiaceae</taxon>
        <taxon>Clostridium</taxon>
    </lineage>
</organism>
<dbReference type="PANTHER" id="PTHR42956">
    <property type="entry name" value="NITROGENASE IRON-MOLYBDENUM COFACTOR BIOSYNTHESIS PROTEIN NIFE"/>
    <property type="match status" value="1"/>
</dbReference>
<evidence type="ECO:0000313" key="3">
    <source>
        <dbReference type="EMBL" id="KZL91073.1"/>
    </source>
</evidence>
<dbReference type="EMBL" id="LWAE01000003">
    <property type="protein sequence ID" value="KZL91073.1"/>
    <property type="molecule type" value="Genomic_DNA"/>
</dbReference>
<feature type="coiled-coil region" evidence="1">
    <location>
        <begin position="304"/>
        <end position="331"/>
    </location>
</feature>
<gene>
    <name evidence="3" type="primary">nifD_1</name>
    <name evidence="3" type="ORF">CLMAG_28310</name>
</gene>
<dbReference type="Proteomes" id="UP000076603">
    <property type="component" value="Unassembled WGS sequence"/>
</dbReference>
<accession>A0A162SCW0</accession>
<dbReference type="EC" id="1.18.6.1" evidence="3"/>
<dbReference type="Gene3D" id="3.40.50.1980">
    <property type="entry name" value="Nitrogenase molybdenum iron protein domain"/>
    <property type="match status" value="1"/>
</dbReference>
<dbReference type="Gene3D" id="3.40.50.12380">
    <property type="entry name" value="Nitrogenase MoFe cofactor biosynthesis protein NifE, C-terminal"/>
    <property type="match status" value="1"/>
</dbReference>
<proteinExistence type="predicted"/>
<protein>
    <submittedName>
        <fullName evidence="3">Nitrogenase molybdenum-iron protein alpha chain</fullName>
        <ecNumber evidence="3">1.18.6.1</ecNumber>
    </submittedName>
</protein>
<evidence type="ECO:0000259" key="2">
    <source>
        <dbReference type="Pfam" id="PF00148"/>
    </source>
</evidence>
<dbReference type="SUPFAM" id="SSF53807">
    <property type="entry name" value="Helical backbone' metal receptor"/>
    <property type="match status" value="1"/>
</dbReference>
<evidence type="ECO:0000313" key="4">
    <source>
        <dbReference type="Proteomes" id="UP000076603"/>
    </source>
</evidence>
<dbReference type="OrthoDB" id="9767044at2"/>
<dbReference type="PANTHER" id="PTHR42956:SF1">
    <property type="entry name" value="NITROGENASE IRON-MOLYBDENUM COFACTOR BIOSYNTHESIS PROTEIN NIFE"/>
    <property type="match status" value="1"/>
</dbReference>
<dbReference type="STRING" id="1121326.CLMAG_28310"/>
<dbReference type="InterPro" id="IPR000510">
    <property type="entry name" value="Nase/OxRdtase_comp1"/>
</dbReference>